<feature type="region of interest" description="Disordered" evidence="1">
    <location>
        <begin position="32"/>
        <end position="72"/>
    </location>
</feature>
<gene>
    <name evidence="2" type="ORF">K457DRAFT_368194</name>
</gene>
<accession>A0A197K2B2</accession>
<reference evidence="2 3" key="1">
    <citation type="submission" date="2016-05" db="EMBL/GenBank/DDBJ databases">
        <title>Genome sequencing reveals origins of a unique bacterial endosymbiosis in the earliest lineages of terrestrial Fungi.</title>
        <authorList>
            <consortium name="DOE Joint Genome Institute"/>
            <person name="Uehling J."/>
            <person name="Gryganskyi A."/>
            <person name="Hameed K."/>
            <person name="Tschaplinski T."/>
            <person name="Misztal P."/>
            <person name="Wu S."/>
            <person name="Desiro A."/>
            <person name="Vande Pol N."/>
            <person name="Du Z.-Y."/>
            <person name="Zienkiewicz A."/>
            <person name="Zienkiewicz K."/>
            <person name="Morin E."/>
            <person name="Tisserant E."/>
            <person name="Splivallo R."/>
            <person name="Hainaut M."/>
            <person name="Henrissat B."/>
            <person name="Ohm R."/>
            <person name="Kuo A."/>
            <person name="Yan J."/>
            <person name="Lipzen A."/>
            <person name="Nolan M."/>
            <person name="Labutti K."/>
            <person name="Barry K."/>
            <person name="Goldstein A."/>
            <person name="Labbe J."/>
            <person name="Schadt C."/>
            <person name="Tuskan G."/>
            <person name="Grigoriev I."/>
            <person name="Martin F."/>
            <person name="Vilgalys R."/>
            <person name="Bonito G."/>
        </authorList>
    </citation>
    <scope>NUCLEOTIDE SEQUENCE [LARGE SCALE GENOMIC DNA]</scope>
    <source>
        <strain evidence="2 3">AG-77</strain>
    </source>
</reference>
<evidence type="ECO:0000313" key="2">
    <source>
        <dbReference type="EMBL" id="OAQ31620.1"/>
    </source>
</evidence>
<keyword evidence="3" id="KW-1185">Reference proteome</keyword>
<dbReference type="EMBL" id="KV442029">
    <property type="protein sequence ID" value="OAQ31620.1"/>
    <property type="molecule type" value="Genomic_DNA"/>
</dbReference>
<evidence type="ECO:0000256" key="1">
    <source>
        <dbReference type="SAM" id="MobiDB-lite"/>
    </source>
</evidence>
<proteinExistence type="predicted"/>
<evidence type="ECO:0000313" key="3">
    <source>
        <dbReference type="Proteomes" id="UP000078512"/>
    </source>
</evidence>
<dbReference type="Proteomes" id="UP000078512">
    <property type="component" value="Unassembled WGS sequence"/>
</dbReference>
<dbReference type="AlphaFoldDB" id="A0A197K2B2"/>
<protein>
    <submittedName>
        <fullName evidence="2">Uncharacterized protein</fullName>
    </submittedName>
</protein>
<organism evidence="2 3">
    <name type="scientific">Linnemannia elongata AG-77</name>
    <dbReference type="NCBI Taxonomy" id="1314771"/>
    <lineage>
        <taxon>Eukaryota</taxon>
        <taxon>Fungi</taxon>
        <taxon>Fungi incertae sedis</taxon>
        <taxon>Mucoromycota</taxon>
        <taxon>Mortierellomycotina</taxon>
        <taxon>Mortierellomycetes</taxon>
        <taxon>Mortierellales</taxon>
        <taxon>Mortierellaceae</taxon>
        <taxon>Linnemannia</taxon>
    </lineage>
</organism>
<sequence>MLRNCQRCRVMKESELTWDSKNKERNVLRMNMKADVLSDREGNQCGGKREKEKRREEKERDGKIRKEEKERK</sequence>
<feature type="compositionally biased region" description="Basic and acidic residues" evidence="1">
    <location>
        <begin position="36"/>
        <end position="72"/>
    </location>
</feature>
<name>A0A197K2B2_9FUNG</name>